<name>A0A8J3E9M9_9GAMM</name>
<keyword evidence="2" id="KW-1185">Reference proteome</keyword>
<dbReference type="AlphaFoldDB" id="A0A8J3E9M9"/>
<organism evidence="1 2">
    <name type="scientific">Cysteiniphilum litorale</name>
    <dbReference type="NCBI Taxonomy" id="2056700"/>
    <lineage>
        <taxon>Bacteria</taxon>
        <taxon>Pseudomonadati</taxon>
        <taxon>Pseudomonadota</taxon>
        <taxon>Gammaproteobacteria</taxon>
        <taxon>Thiotrichales</taxon>
        <taxon>Fastidiosibacteraceae</taxon>
        <taxon>Cysteiniphilum</taxon>
    </lineage>
</organism>
<proteinExistence type="predicted"/>
<dbReference type="RefSeq" id="WP_117004164.1">
    <property type="nucleotide sequence ID" value="NZ_BMJS01000098.1"/>
</dbReference>
<protein>
    <submittedName>
        <fullName evidence="1">Uncharacterized protein</fullName>
    </submittedName>
</protein>
<dbReference type="EMBL" id="BMJS01000098">
    <property type="protein sequence ID" value="GGG09164.1"/>
    <property type="molecule type" value="Genomic_DNA"/>
</dbReference>
<evidence type="ECO:0000313" key="2">
    <source>
        <dbReference type="Proteomes" id="UP000636949"/>
    </source>
</evidence>
<reference evidence="1" key="1">
    <citation type="journal article" date="2014" name="Int. J. Syst. Evol. Microbiol.">
        <title>Complete genome sequence of Corynebacterium casei LMG S-19264T (=DSM 44701T), isolated from a smear-ripened cheese.</title>
        <authorList>
            <consortium name="US DOE Joint Genome Institute (JGI-PGF)"/>
            <person name="Walter F."/>
            <person name="Albersmeier A."/>
            <person name="Kalinowski J."/>
            <person name="Ruckert C."/>
        </authorList>
    </citation>
    <scope>NUCLEOTIDE SEQUENCE</scope>
    <source>
        <strain evidence="1">CGMCC 1.15758</strain>
    </source>
</reference>
<accession>A0A8J3E9M9</accession>
<gene>
    <name evidence="1" type="ORF">GCM10010995_28450</name>
</gene>
<reference evidence="1" key="2">
    <citation type="submission" date="2020-09" db="EMBL/GenBank/DDBJ databases">
        <authorList>
            <person name="Sun Q."/>
            <person name="Zhou Y."/>
        </authorList>
    </citation>
    <scope>NUCLEOTIDE SEQUENCE</scope>
    <source>
        <strain evidence="1">CGMCC 1.15758</strain>
    </source>
</reference>
<comment type="caution">
    <text evidence="1">The sequence shown here is derived from an EMBL/GenBank/DDBJ whole genome shotgun (WGS) entry which is preliminary data.</text>
</comment>
<evidence type="ECO:0000313" key="1">
    <source>
        <dbReference type="EMBL" id="GGG09164.1"/>
    </source>
</evidence>
<dbReference type="Proteomes" id="UP000636949">
    <property type="component" value="Unassembled WGS sequence"/>
</dbReference>
<sequence>MQAIVLAAGDYIEKNNSSWFRNSVTYSRKLLSNICCMNNALRIQAEVLSFILGTGDYPGRKSSDKTTSRRMLIRNRILQMKLQRQIPGFLAKELKVDQLDLDDLSNIAVEN</sequence>